<proteinExistence type="predicted"/>
<feature type="region of interest" description="Disordered" evidence="1">
    <location>
        <begin position="59"/>
        <end position="102"/>
    </location>
</feature>
<feature type="region of interest" description="Disordered" evidence="1">
    <location>
        <begin position="510"/>
        <end position="530"/>
    </location>
</feature>
<name>A0AAV9XX00_9CRYT</name>
<evidence type="ECO:0000256" key="1">
    <source>
        <dbReference type="SAM" id="MobiDB-lite"/>
    </source>
</evidence>
<gene>
    <name evidence="2" type="ORF">RS030_213407</name>
</gene>
<feature type="compositionally biased region" description="Basic and acidic residues" evidence="1">
    <location>
        <begin position="514"/>
        <end position="525"/>
    </location>
</feature>
<dbReference type="AlphaFoldDB" id="A0AAV9XX00"/>
<evidence type="ECO:0000313" key="3">
    <source>
        <dbReference type="Proteomes" id="UP001311799"/>
    </source>
</evidence>
<feature type="compositionally biased region" description="Polar residues" evidence="1">
    <location>
        <begin position="65"/>
        <end position="84"/>
    </location>
</feature>
<feature type="region of interest" description="Disordered" evidence="1">
    <location>
        <begin position="119"/>
        <end position="159"/>
    </location>
</feature>
<dbReference type="EMBL" id="JAWDEY010000013">
    <property type="protein sequence ID" value="KAK6589253.1"/>
    <property type="molecule type" value="Genomic_DNA"/>
</dbReference>
<feature type="compositionally biased region" description="Polar residues" evidence="1">
    <location>
        <begin position="92"/>
        <end position="102"/>
    </location>
</feature>
<evidence type="ECO:0008006" key="4">
    <source>
        <dbReference type="Google" id="ProtNLM"/>
    </source>
</evidence>
<organism evidence="2 3">
    <name type="scientific">Cryptosporidium xiaoi</name>
    <dbReference type="NCBI Taxonomy" id="659607"/>
    <lineage>
        <taxon>Eukaryota</taxon>
        <taxon>Sar</taxon>
        <taxon>Alveolata</taxon>
        <taxon>Apicomplexa</taxon>
        <taxon>Conoidasida</taxon>
        <taxon>Coccidia</taxon>
        <taxon>Eucoccidiorida</taxon>
        <taxon>Eimeriorina</taxon>
        <taxon>Cryptosporidiidae</taxon>
        <taxon>Cryptosporidium</taxon>
    </lineage>
</organism>
<feature type="region of interest" description="Disordered" evidence="1">
    <location>
        <begin position="721"/>
        <end position="747"/>
    </location>
</feature>
<evidence type="ECO:0000313" key="2">
    <source>
        <dbReference type="EMBL" id="KAK6589253.1"/>
    </source>
</evidence>
<dbReference type="Proteomes" id="UP001311799">
    <property type="component" value="Unassembled WGS sequence"/>
</dbReference>
<keyword evidence="3" id="KW-1185">Reference proteome</keyword>
<protein>
    <recommendedName>
        <fullName evidence="4">Mif2/CENP-C cupin domain-containing protein</fullName>
    </recommendedName>
</protein>
<sequence length="878" mass="99739">MHLFGAKSRSITPVRQPFETQISENNTYRSIGRWKSKFSPTNDDDYLSPSFLDDASSLSSSPLFNNDTPRTVTSSNISPSGNTFDRSEIHKSSSFNSNENTPLNSRIFRKYTSTGTPIFTSPTKTTLDDEGFTIPDLPGSTRRRSTNNNRVSNASTEFHGNNVSDSVHIIMPPRLGFPSQTPLNLKDQYKKSPLPIVSANLDYRTTYMGQKLAIRANETRNKNEFIHETLSFQDSRRLTSENRYSKSPSVEHVYVDEDDYVLHHGELLRNKYLSFQKPSNSRSFNTRFDSRSRSLSSYYLGNNYNYLQSPGYRSNSVAMKYSNHATIGNLNSFKVKRRRIGSYIASNDELLQQHIQLIDKSLERCSKESDDSSLDPVNLGLIGENQSTDLVDLKGTGANYLNEFDSTDRKVQSKSNIDIEKLSDITSDNYNNQLIGVEKVSPKLINKRKSNNSPRISVSRSEVQTEESCFVGEFENIEPNVDVNVNYEERINHPHEEELSINEMGLELHSPNSECRKQNNRDRSPKSCSSLEEIIPRPISHSESVQIQDSSNISSLYVGEFGVNDSKNASTKSVKPKKYRGDKIDGRAKSRNLSRKKHIDYHIPIDQVKPHRNTIQKHISEDCSLENLHRRYPKRLRTAPLKWYLGERLEYHRDEKSELGYTIAAIHKVANPTMLPNERGSIYPVDDNAVELSRRSSFETENSVRANSHVAKPKKCQYKAPRVRKDKGKNISKSNKVENGPSVDNPNAVILRNNETDEEFTMMAVFDRSSLCWADVEYSPGKPYSVALSFISSQATCCEICLPPLTEKGLDESQDNYILGHVYMAPDSKSLQIMISDNNVYNIGTGDWFLIPDNTNYNFSNTSDHSEIFISLYVIKES</sequence>
<accession>A0AAV9XX00</accession>
<reference evidence="2 3" key="1">
    <citation type="submission" date="2023-10" db="EMBL/GenBank/DDBJ databases">
        <title>Comparative genomics analysis reveals potential genetic determinants of host preference in Cryptosporidium xiaoi.</title>
        <authorList>
            <person name="Xiao L."/>
            <person name="Li J."/>
        </authorList>
    </citation>
    <scope>NUCLEOTIDE SEQUENCE [LARGE SCALE GENOMIC DNA]</scope>
    <source>
        <strain evidence="2 3">52996</strain>
    </source>
</reference>
<comment type="caution">
    <text evidence="2">The sequence shown here is derived from an EMBL/GenBank/DDBJ whole genome shotgun (WGS) entry which is preliminary data.</text>
</comment>
<feature type="compositionally biased region" description="Low complexity" evidence="1">
    <location>
        <begin position="146"/>
        <end position="156"/>
    </location>
</feature>